<protein>
    <submittedName>
        <fullName evidence="1">Uncharacterized protein</fullName>
    </submittedName>
</protein>
<proteinExistence type="predicted"/>
<keyword evidence="2" id="KW-1185">Reference proteome</keyword>
<gene>
    <name evidence="1" type="ORF">BU23DRAFT_255558</name>
</gene>
<dbReference type="Proteomes" id="UP000800036">
    <property type="component" value="Unassembled WGS sequence"/>
</dbReference>
<evidence type="ECO:0000313" key="1">
    <source>
        <dbReference type="EMBL" id="KAF1968919.1"/>
    </source>
</evidence>
<dbReference type="EMBL" id="ML976715">
    <property type="protein sequence ID" value="KAF1968919.1"/>
    <property type="molecule type" value="Genomic_DNA"/>
</dbReference>
<accession>A0A6A5UYA4</accession>
<evidence type="ECO:0000313" key="2">
    <source>
        <dbReference type="Proteomes" id="UP000800036"/>
    </source>
</evidence>
<sequence>MFLARANGDQRPCPPSEVQSTWRHAKCCRTSTAMAVGFSPHLPRLNGGDVQQQRVMRLGQKVCQPDSAHCNNRTECSRTTVDPCASRPRHFAADGLAVACRGDGSLRTIGMYSEHSRTTCSTNPTISTTDTFYPYRATTDTVSQALPGYWHLLELGCGKHSIDPAAAQRRFWVAEVERISSRRLLKIEREEHYSHGTRPWC</sequence>
<name>A0A6A5UYA4_9PLEO</name>
<reference evidence="1" key="1">
    <citation type="journal article" date="2020" name="Stud. Mycol.">
        <title>101 Dothideomycetes genomes: a test case for predicting lifestyles and emergence of pathogens.</title>
        <authorList>
            <person name="Haridas S."/>
            <person name="Albert R."/>
            <person name="Binder M."/>
            <person name="Bloem J."/>
            <person name="Labutti K."/>
            <person name="Salamov A."/>
            <person name="Andreopoulos B."/>
            <person name="Baker S."/>
            <person name="Barry K."/>
            <person name="Bills G."/>
            <person name="Bluhm B."/>
            <person name="Cannon C."/>
            <person name="Castanera R."/>
            <person name="Culley D."/>
            <person name="Daum C."/>
            <person name="Ezra D."/>
            <person name="Gonzalez J."/>
            <person name="Henrissat B."/>
            <person name="Kuo A."/>
            <person name="Liang C."/>
            <person name="Lipzen A."/>
            <person name="Lutzoni F."/>
            <person name="Magnuson J."/>
            <person name="Mondo S."/>
            <person name="Nolan M."/>
            <person name="Ohm R."/>
            <person name="Pangilinan J."/>
            <person name="Park H.-J."/>
            <person name="Ramirez L."/>
            <person name="Alfaro M."/>
            <person name="Sun H."/>
            <person name="Tritt A."/>
            <person name="Yoshinaga Y."/>
            <person name="Zwiers L.-H."/>
            <person name="Turgeon B."/>
            <person name="Goodwin S."/>
            <person name="Spatafora J."/>
            <person name="Crous P."/>
            <person name="Grigoriev I."/>
        </authorList>
    </citation>
    <scope>NUCLEOTIDE SEQUENCE</scope>
    <source>
        <strain evidence="1">CBS 107.79</strain>
    </source>
</reference>
<organism evidence="1 2">
    <name type="scientific">Bimuria novae-zelandiae CBS 107.79</name>
    <dbReference type="NCBI Taxonomy" id="1447943"/>
    <lineage>
        <taxon>Eukaryota</taxon>
        <taxon>Fungi</taxon>
        <taxon>Dikarya</taxon>
        <taxon>Ascomycota</taxon>
        <taxon>Pezizomycotina</taxon>
        <taxon>Dothideomycetes</taxon>
        <taxon>Pleosporomycetidae</taxon>
        <taxon>Pleosporales</taxon>
        <taxon>Massarineae</taxon>
        <taxon>Didymosphaeriaceae</taxon>
        <taxon>Bimuria</taxon>
    </lineage>
</organism>
<dbReference type="AlphaFoldDB" id="A0A6A5UYA4"/>